<dbReference type="Gene3D" id="2.60.40.1190">
    <property type="match status" value="1"/>
</dbReference>
<name>A0ABV7CLJ3_9GAMM</name>
<evidence type="ECO:0000259" key="2">
    <source>
        <dbReference type="Pfam" id="PF19313"/>
    </source>
</evidence>
<accession>A0ABV7CLJ3</accession>
<sequence length="722" mass="83174">MKKQLGSLLVSFLLPQSGMAVAQQQSPYPFARGALALKKMTTAPQIDGVFSAHEWDEAVKISDFVLFRPTVGDKPKYPLTAYLSYDDNFLYVAAEIFQPQDTITDRVLTQGSSIWNEDYFGITLDTNFDKRDGYLFHVSPSGVKEDGLVNGTDYIAQWSTLWYAKTSRFADGWRVEMAIPMQSLSFDPALDTWGIQLRHKLSAPYQQVYWNLNDGETYGWAAGQVAPITQLTGLKQGLGVELKPGLALSKTAGEHAWTPSLDAFYKLTPNLTGVVTLNTDFSGTEVDEVNMNLTRFQQYYSEKRDFFLQDSQVFSFGGLNDYDQNGMPFYSRRIGQGAISGVLDINWGTKLAGQIGDTRIGVLSVNQAQDGAIDDSTQLSVVRLSHQLNSTHQLGMIATQGNAQNSGDSLLWGIDYRYEDAIFTDQRLEAYAWYQETQSQHASDDTKAYGGQMFLPNDAVYMRAKYRYIGADYRPALGFVNRRGIQYYELVNHFRHRPKQGPLADYLNYFQFTTFFWQTDDTDNHRLSQEYRVRPLQFEFKDSSWLYVQHETRKEQLKTPYKMGKNITFAEQDFTFSKWKMALGTDSSKPLFGEMRIASGDFYDSEVKEFEFDLNYKPNKFISLALSRQLYHYQRQIEKEQMYGTRLRVNVAFNPDWSWQTLLQHNTQSDSLSVFSRLRYQSRPDELYQLSFNRGFDLSEGWHERLTQFNETALKLNYTFRW</sequence>
<gene>
    <name evidence="3" type="ORF">ACFOEE_12855</name>
</gene>
<dbReference type="InterPro" id="IPR045670">
    <property type="entry name" value="DUF5916"/>
</dbReference>
<organism evidence="3 4">
    <name type="scientific">Pseudoalteromonas fenneropenaei</name>
    <dbReference type="NCBI Taxonomy" id="1737459"/>
    <lineage>
        <taxon>Bacteria</taxon>
        <taxon>Pseudomonadati</taxon>
        <taxon>Pseudomonadota</taxon>
        <taxon>Gammaproteobacteria</taxon>
        <taxon>Alteromonadales</taxon>
        <taxon>Pseudoalteromonadaceae</taxon>
        <taxon>Pseudoalteromonas</taxon>
    </lineage>
</organism>
<feature type="chain" id="PRO_5045652039" evidence="1">
    <location>
        <begin position="23"/>
        <end position="722"/>
    </location>
</feature>
<evidence type="ECO:0000313" key="4">
    <source>
        <dbReference type="Proteomes" id="UP001595453"/>
    </source>
</evidence>
<proteinExistence type="predicted"/>
<keyword evidence="4" id="KW-1185">Reference proteome</keyword>
<dbReference type="SUPFAM" id="SSF49344">
    <property type="entry name" value="CBD9-like"/>
    <property type="match status" value="1"/>
</dbReference>
<dbReference type="Proteomes" id="UP001595453">
    <property type="component" value="Unassembled WGS sequence"/>
</dbReference>
<keyword evidence="1" id="KW-0732">Signal</keyword>
<evidence type="ECO:0000256" key="1">
    <source>
        <dbReference type="SAM" id="SignalP"/>
    </source>
</evidence>
<protein>
    <submittedName>
        <fullName evidence="3">DUF5916 domain-containing protein</fullName>
    </submittedName>
</protein>
<reference evidence="4" key="1">
    <citation type="journal article" date="2019" name="Int. J. Syst. Evol. Microbiol.">
        <title>The Global Catalogue of Microorganisms (GCM) 10K type strain sequencing project: providing services to taxonomists for standard genome sequencing and annotation.</title>
        <authorList>
            <consortium name="The Broad Institute Genomics Platform"/>
            <consortium name="The Broad Institute Genome Sequencing Center for Infectious Disease"/>
            <person name="Wu L."/>
            <person name="Ma J."/>
        </authorList>
    </citation>
    <scope>NUCLEOTIDE SEQUENCE [LARGE SCALE GENOMIC DNA]</scope>
    <source>
        <strain evidence="4">KCTC 42730</strain>
    </source>
</reference>
<dbReference type="EMBL" id="JBHRSD010000022">
    <property type="protein sequence ID" value="MFC3033410.1"/>
    <property type="molecule type" value="Genomic_DNA"/>
</dbReference>
<feature type="signal peptide" evidence="1">
    <location>
        <begin position="1"/>
        <end position="22"/>
    </location>
</feature>
<dbReference type="RefSeq" id="WP_377124865.1">
    <property type="nucleotide sequence ID" value="NZ_JBHRSD010000022.1"/>
</dbReference>
<feature type="domain" description="DUF5916" evidence="2">
    <location>
        <begin position="256"/>
        <end position="339"/>
    </location>
</feature>
<dbReference type="Pfam" id="PF19313">
    <property type="entry name" value="DUF5916"/>
    <property type="match status" value="1"/>
</dbReference>
<comment type="caution">
    <text evidence="3">The sequence shown here is derived from an EMBL/GenBank/DDBJ whole genome shotgun (WGS) entry which is preliminary data.</text>
</comment>
<dbReference type="CDD" id="cd09618">
    <property type="entry name" value="CBM9_like_2"/>
    <property type="match status" value="1"/>
</dbReference>
<evidence type="ECO:0000313" key="3">
    <source>
        <dbReference type="EMBL" id="MFC3033410.1"/>
    </source>
</evidence>